<protein>
    <recommendedName>
        <fullName evidence="3">Beta-barrel porin 2</fullName>
    </recommendedName>
</protein>
<dbReference type="RefSeq" id="WP_298217012.1">
    <property type="nucleotide sequence ID" value="NZ_AP028947.1"/>
</dbReference>
<evidence type="ECO:0000313" key="1">
    <source>
        <dbReference type="EMBL" id="BET27248.1"/>
    </source>
</evidence>
<organism evidence="1 2">
    <name type="scientific">Limnobacter thiooxidans</name>
    <dbReference type="NCBI Taxonomy" id="131080"/>
    <lineage>
        <taxon>Bacteria</taxon>
        <taxon>Pseudomonadati</taxon>
        <taxon>Pseudomonadota</taxon>
        <taxon>Betaproteobacteria</taxon>
        <taxon>Burkholderiales</taxon>
        <taxon>Burkholderiaceae</taxon>
        <taxon>Limnobacter</taxon>
    </lineage>
</organism>
<gene>
    <name evidence="1" type="ORF">RGQ30_27490</name>
</gene>
<sequence length="395" mass="43909">MLSVLMSGAHLSAQAAPLEPSQGIAPYATLTHTYDSNLLNRSEEGPGADPESDQIERIEIGTHINFQLSRQKFSGALSFSDTRYDRFTERNADGNAHRLRWDSEIGETLTASIEGGMSSDQAPIQTGLVTAVQREQGYANASLAWKFHANYSVVSQLSKTNTRFVGTENSDDAVLAGLNRDDELGHIGIAYHPGSGSTISLLFKQADGYFPIRQIVAPGQSVSNDFHQNETELLGQWNWSEITAFSLSLSSVQRDHEEIPRRDFSGTNYRLEVFYRPTVKTNFNLTWGKQIVGVSDATNSDALARQLFLGMNMEVTDKVHFKLAYRPQNLQFDGTDGFSTAPRTERVKEGIASLEYQLQQRISLGANFRNRSRATTIENADYTASSMSIFLKYVH</sequence>
<keyword evidence="2" id="KW-1185">Reference proteome</keyword>
<dbReference type="KEGG" id="lto:RGQ30_27490"/>
<dbReference type="AlphaFoldDB" id="A0AA86J2H4"/>
<evidence type="ECO:0008006" key="3">
    <source>
        <dbReference type="Google" id="ProtNLM"/>
    </source>
</evidence>
<name>A0AA86J2H4_9BURK</name>
<dbReference type="Proteomes" id="UP001329151">
    <property type="component" value="Chromosome"/>
</dbReference>
<accession>A0AA86J2H4</accession>
<reference evidence="1 2" key="1">
    <citation type="submission" date="2023-10" db="EMBL/GenBank/DDBJ databases">
        <title>Complete Genome Sequence of Limnobacter thiooxidans CS-K2T, Isolated from freshwater lake sediments in Bavaria, Germany.</title>
        <authorList>
            <person name="Naruki M."/>
            <person name="Watanabe A."/>
            <person name="Warashina T."/>
            <person name="Morita T."/>
            <person name="Arakawa K."/>
        </authorList>
    </citation>
    <scope>NUCLEOTIDE SEQUENCE [LARGE SCALE GENOMIC DNA]</scope>
    <source>
        <strain evidence="1 2">CS-K2</strain>
    </source>
</reference>
<proteinExistence type="predicted"/>
<dbReference type="EMBL" id="AP028947">
    <property type="protein sequence ID" value="BET27248.1"/>
    <property type="molecule type" value="Genomic_DNA"/>
</dbReference>
<evidence type="ECO:0000313" key="2">
    <source>
        <dbReference type="Proteomes" id="UP001329151"/>
    </source>
</evidence>
<dbReference type="InterPro" id="IPR018759">
    <property type="entry name" value="BBP2_2"/>
</dbReference>
<dbReference type="Pfam" id="PF10082">
    <property type="entry name" value="BBP2_2"/>
    <property type="match status" value="1"/>
</dbReference>